<dbReference type="SUPFAM" id="SSF103473">
    <property type="entry name" value="MFS general substrate transporter"/>
    <property type="match status" value="1"/>
</dbReference>
<dbReference type="RefSeq" id="WP_323076219.1">
    <property type="nucleotide sequence ID" value="NZ_CBCSKM010000037.1"/>
</dbReference>
<feature type="transmembrane region" description="Helical" evidence="7">
    <location>
        <begin position="90"/>
        <end position="112"/>
    </location>
</feature>
<evidence type="ECO:0000256" key="7">
    <source>
        <dbReference type="SAM" id="Phobius"/>
    </source>
</evidence>
<dbReference type="Proteomes" id="UP001292216">
    <property type="component" value="Unassembled WGS sequence"/>
</dbReference>
<reference evidence="9 10" key="1">
    <citation type="submission" date="2023-12" db="EMBL/GenBank/DDBJ databases">
        <title>Whole genome sequencing of Paenibacillus phoenicis isolated from the Phoenix Mars Lander spacecraft assembly facility.</title>
        <authorList>
            <person name="Garcia A."/>
            <person name="Venkateswaran K."/>
        </authorList>
    </citation>
    <scope>NUCLEOTIDE SEQUENCE [LARGE SCALE GENOMIC DNA]</scope>
    <source>
        <strain evidence="9 10">3PO2SA</strain>
    </source>
</reference>
<evidence type="ECO:0000256" key="6">
    <source>
        <dbReference type="ARBA" id="ARBA00023136"/>
    </source>
</evidence>
<dbReference type="InterPro" id="IPR036259">
    <property type="entry name" value="MFS_trans_sf"/>
</dbReference>
<evidence type="ECO:0000313" key="10">
    <source>
        <dbReference type="Proteomes" id="UP001292216"/>
    </source>
</evidence>
<dbReference type="PANTHER" id="PTHR43124">
    <property type="entry name" value="PURINE EFFLUX PUMP PBUE"/>
    <property type="match status" value="1"/>
</dbReference>
<dbReference type="EMBL" id="JAYERP010000001">
    <property type="protein sequence ID" value="MEA3568947.1"/>
    <property type="molecule type" value="Genomic_DNA"/>
</dbReference>
<keyword evidence="3" id="KW-1003">Cell membrane</keyword>
<evidence type="ECO:0000313" key="9">
    <source>
        <dbReference type="EMBL" id="MEA3568947.1"/>
    </source>
</evidence>
<dbReference type="Gene3D" id="1.20.1720.10">
    <property type="entry name" value="Multidrug resistance protein D"/>
    <property type="match status" value="1"/>
</dbReference>
<sequence>MDANAWRLSNRDLRANRLRGDQPDCGGFWYYIRPCRATVHGFLIGLCHRDPLLISLTSRWDRKKLLLYAQLAFIAGCLVAWVSPNIAVLMISRVILGASSGVFLVVSFAAAAKIIAPYKIGSAISTLVLGFSLSMILGVPIGIAIADWLNWKAIFLLLGLISAGVAWLITKLLPPIEGDAPVPYFQQFKVLGSNPHDCGRANCTNRGFDRFTFHGGSGFSWDWLYRFDGCSHVYDRAGDPKLFYSTFA</sequence>
<feature type="domain" description="Major facilitator superfamily (MFS) profile" evidence="8">
    <location>
        <begin position="1"/>
        <end position="248"/>
    </location>
</feature>
<evidence type="ECO:0000256" key="1">
    <source>
        <dbReference type="ARBA" id="ARBA00004651"/>
    </source>
</evidence>
<dbReference type="InterPro" id="IPR011701">
    <property type="entry name" value="MFS"/>
</dbReference>
<comment type="caution">
    <text evidence="9">The sequence shown here is derived from an EMBL/GenBank/DDBJ whole genome shotgun (WGS) entry which is preliminary data.</text>
</comment>
<evidence type="ECO:0000256" key="5">
    <source>
        <dbReference type="ARBA" id="ARBA00022989"/>
    </source>
</evidence>
<comment type="subcellular location">
    <subcellularLocation>
        <location evidence="1">Cell membrane</location>
        <topology evidence="1">Multi-pass membrane protein</topology>
    </subcellularLocation>
</comment>
<name>A0ABU5PGK0_9BACL</name>
<keyword evidence="2" id="KW-0813">Transport</keyword>
<evidence type="ECO:0000256" key="4">
    <source>
        <dbReference type="ARBA" id="ARBA00022692"/>
    </source>
</evidence>
<dbReference type="PANTHER" id="PTHR43124:SF10">
    <property type="entry name" value="PURINE EFFLUX PUMP PBUE"/>
    <property type="match status" value="1"/>
</dbReference>
<dbReference type="Pfam" id="PF07690">
    <property type="entry name" value="MFS_1"/>
    <property type="match status" value="1"/>
</dbReference>
<dbReference type="PROSITE" id="PS50850">
    <property type="entry name" value="MFS"/>
    <property type="match status" value="1"/>
</dbReference>
<feature type="transmembrane region" description="Helical" evidence="7">
    <location>
        <begin position="151"/>
        <end position="169"/>
    </location>
</feature>
<evidence type="ECO:0000259" key="8">
    <source>
        <dbReference type="PROSITE" id="PS50850"/>
    </source>
</evidence>
<keyword evidence="10" id="KW-1185">Reference proteome</keyword>
<dbReference type="InterPro" id="IPR050189">
    <property type="entry name" value="MFS_Efflux_Transporters"/>
</dbReference>
<accession>A0ABU5PGK0</accession>
<feature type="transmembrane region" description="Helical" evidence="7">
    <location>
        <begin position="65"/>
        <end position="84"/>
    </location>
</feature>
<feature type="transmembrane region" description="Helical" evidence="7">
    <location>
        <begin position="124"/>
        <end position="145"/>
    </location>
</feature>
<dbReference type="InterPro" id="IPR020846">
    <property type="entry name" value="MFS_dom"/>
</dbReference>
<keyword evidence="5 7" id="KW-1133">Transmembrane helix</keyword>
<proteinExistence type="predicted"/>
<keyword evidence="4 7" id="KW-0812">Transmembrane</keyword>
<protein>
    <submittedName>
        <fullName evidence="9">MFS transporter</fullName>
    </submittedName>
</protein>
<keyword evidence="6 7" id="KW-0472">Membrane</keyword>
<evidence type="ECO:0000256" key="2">
    <source>
        <dbReference type="ARBA" id="ARBA00022448"/>
    </source>
</evidence>
<gene>
    <name evidence="9" type="ORF">U9M73_02915</name>
</gene>
<organism evidence="9 10">
    <name type="scientific">Paenibacillus phoenicis</name>
    <dbReference type="NCBI Taxonomy" id="554117"/>
    <lineage>
        <taxon>Bacteria</taxon>
        <taxon>Bacillati</taxon>
        <taxon>Bacillota</taxon>
        <taxon>Bacilli</taxon>
        <taxon>Bacillales</taxon>
        <taxon>Paenibacillaceae</taxon>
        <taxon>Paenibacillus</taxon>
    </lineage>
</organism>
<evidence type="ECO:0000256" key="3">
    <source>
        <dbReference type="ARBA" id="ARBA00022475"/>
    </source>
</evidence>